<dbReference type="AlphaFoldDB" id="A0ABD2Y179"/>
<proteinExistence type="inferred from homology"/>
<evidence type="ECO:0000256" key="4">
    <source>
        <dbReference type="ARBA" id="ARBA00022964"/>
    </source>
</evidence>
<evidence type="ECO:0000256" key="1">
    <source>
        <dbReference type="ARBA" id="ARBA00001961"/>
    </source>
</evidence>
<comment type="similarity">
    <text evidence="8">Belongs to the iron/ascorbate-dependent oxidoreductase family. GA3OX subfamily.</text>
</comment>
<dbReference type="PANTHER" id="PTHR47990">
    <property type="entry name" value="2-OXOGLUTARATE (2OG) AND FE(II)-DEPENDENT OXYGENASE SUPERFAMILY PROTEIN-RELATED"/>
    <property type="match status" value="1"/>
</dbReference>
<evidence type="ECO:0000313" key="12">
    <source>
        <dbReference type="EMBL" id="KAL3500435.1"/>
    </source>
</evidence>
<dbReference type="GO" id="GO:0009805">
    <property type="term" value="P:coumarin biosynthetic process"/>
    <property type="evidence" value="ECO:0007669"/>
    <property type="project" value="UniProtKB-ARBA"/>
</dbReference>
<feature type="domain" description="Fe2OG dioxygenase" evidence="11">
    <location>
        <begin position="204"/>
        <end position="304"/>
    </location>
</feature>
<comment type="caution">
    <text evidence="12">The sequence shown here is derived from an EMBL/GenBank/DDBJ whole genome shotgun (WGS) entry which is preliminary data.</text>
</comment>
<dbReference type="GO" id="GO:0009686">
    <property type="term" value="P:gibberellin biosynthetic process"/>
    <property type="evidence" value="ECO:0007669"/>
    <property type="project" value="UniProtKB-ARBA"/>
</dbReference>
<dbReference type="GO" id="GO:0016707">
    <property type="term" value="F:gibberellin 3-beta-dioxygenase activity"/>
    <property type="evidence" value="ECO:0007669"/>
    <property type="project" value="UniProtKB-EC"/>
</dbReference>
<evidence type="ECO:0000256" key="9">
    <source>
        <dbReference type="ARBA" id="ARBA00066695"/>
    </source>
</evidence>
<dbReference type="GO" id="GO:0046872">
    <property type="term" value="F:metal ion binding"/>
    <property type="evidence" value="ECO:0007669"/>
    <property type="project" value="UniProtKB-KW"/>
</dbReference>
<keyword evidence="4" id="KW-0223">Dioxygenase</keyword>
<sequence>MASLSRPFEETPMHIKKIIPLDFESTKVVPESHVWQETDGFPSNCDILQFDEENSKSSIPVIDLMAPNVVELIGHACETWGTFHIINHGIPSSFVEDVESQARRLFALPIEQKLKALRTAGGSAGYGAPRMSKFFTQRLWHEGFTVVGSAVDHAKELWPHDHQAFCDVVENYQNKMKELAGQILLLILKSLDVSEEDLSWKLPMSEDILQLNSFPACPHPESTFGLAPHTDSMLLTILHQSDKGLQIFRDGFGWATVPPIPGAFVVNLGNIMDILSNGKFARVLHRVLVNQSKHRISVAYFYSPPIESQVAPLAKFKSPIYRSLTVKEFLQMRAKHLEDAISVIRI</sequence>
<dbReference type="PROSITE" id="PS51471">
    <property type="entry name" value="FE2OG_OXY"/>
    <property type="match status" value="1"/>
</dbReference>
<protein>
    <recommendedName>
        <fullName evidence="9">gibberellin 3beta-dioxygenase</fullName>
        <ecNumber evidence="9">1.14.11.15</ecNumber>
    </recommendedName>
</protein>
<organism evidence="12 13">
    <name type="scientific">Cinchona calisaya</name>
    <dbReference type="NCBI Taxonomy" id="153742"/>
    <lineage>
        <taxon>Eukaryota</taxon>
        <taxon>Viridiplantae</taxon>
        <taxon>Streptophyta</taxon>
        <taxon>Embryophyta</taxon>
        <taxon>Tracheophyta</taxon>
        <taxon>Spermatophyta</taxon>
        <taxon>Magnoliopsida</taxon>
        <taxon>eudicotyledons</taxon>
        <taxon>Gunneridae</taxon>
        <taxon>Pentapetalae</taxon>
        <taxon>asterids</taxon>
        <taxon>lamiids</taxon>
        <taxon>Gentianales</taxon>
        <taxon>Rubiaceae</taxon>
        <taxon>Cinchonoideae</taxon>
        <taxon>Cinchoneae</taxon>
        <taxon>Cinchona</taxon>
    </lineage>
</organism>
<dbReference type="InterPro" id="IPR027443">
    <property type="entry name" value="IPNS-like_sf"/>
</dbReference>
<evidence type="ECO:0000256" key="10">
    <source>
        <dbReference type="RuleBase" id="RU003682"/>
    </source>
</evidence>
<evidence type="ECO:0000256" key="7">
    <source>
        <dbReference type="ARBA" id="ARBA00037909"/>
    </source>
</evidence>
<dbReference type="EMBL" id="JBJUIK010000016">
    <property type="protein sequence ID" value="KAL3500435.1"/>
    <property type="molecule type" value="Genomic_DNA"/>
</dbReference>
<keyword evidence="5 10" id="KW-0560">Oxidoreductase</keyword>
<dbReference type="InterPro" id="IPR044861">
    <property type="entry name" value="IPNS-like_FE2OG_OXY"/>
</dbReference>
<dbReference type="EC" id="1.14.11.15" evidence="9"/>
<dbReference type="InterPro" id="IPR050231">
    <property type="entry name" value="Iron_ascorbate_oxido_reductase"/>
</dbReference>
<comment type="pathway">
    <text evidence="7">Plant hormone biosynthesis; gibberellin biosynthesis.</text>
</comment>
<gene>
    <name evidence="12" type="ORF">ACH5RR_039528</name>
</gene>
<evidence type="ECO:0000256" key="6">
    <source>
        <dbReference type="ARBA" id="ARBA00023004"/>
    </source>
</evidence>
<evidence type="ECO:0000256" key="2">
    <source>
        <dbReference type="ARBA" id="ARBA00004972"/>
    </source>
</evidence>
<evidence type="ECO:0000313" key="13">
    <source>
        <dbReference type="Proteomes" id="UP001630127"/>
    </source>
</evidence>
<dbReference type="InterPro" id="IPR026992">
    <property type="entry name" value="DIOX_N"/>
</dbReference>
<dbReference type="GO" id="GO:0002238">
    <property type="term" value="P:response to molecule of fungal origin"/>
    <property type="evidence" value="ECO:0007669"/>
    <property type="project" value="UniProtKB-ARBA"/>
</dbReference>
<accession>A0ABD2Y179</accession>
<reference evidence="12 13" key="1">
    <citation type="submission" date="2024-11" db="EMBL/GenBank/DDBJ databases">
        <title>A near-complete genome assembly of Cinchona calisaya.</title>
        <authorList>
            <person name="Lian D.C."/>
            <person name="Zhao X.W."/>
            <person name="Wei L."/>
        </authorList>
    </citation>
    <scope>NUCLEOTIDE SEQUENCE [LARGE SCALE GENOMIC DNA]</scope>
    <source>
        <tissue evidence="12">Nenye</tissue>
    </source>
</reference>
<keyword evidence="13" id="KW-1185">Reference proteome</keyword>
<dbReference type="Gene3D" id="2.60.120.330">
    <property type="entry name" value="B-lactam Antibiotic, Isopenicillin N Synthase, Chain"/>
    <property type="match status" value="1"/>
</dbReference>
<keyword evidence="3 10" id="KW-0479">Metal-binding</keyword>
<dbReference type="SUPFAM" id="SSF51197">
    <property type="entry name" value="Clavaminate synthase-like"/>
    <property type="match status" value="1"/>
</dbReference>
<evidence type="ECO:0000256" key="5">
    <source>
        <dbReference type="ARBA" id="ARBA00023002"/>
    </source>
</evidence>
<keyword evidence="6 10" id="KW-0408">Iron</keyword>
<evidence type="ECO:0000256" key="8">
    <source>
        <dbReference type="ARBA" id="ARBA00061560"/>
    </source>
</evidence>
<name>A0ABD2Y179_9GENT</name>
<comment type="cofactor">
    <cofactor evidence="1">
        <name>L-ascorbate</name>
        <dbReference type="ChEBI" id="CHEBI:38290"/>
    </cofactor>
</comment>
<dbReference type="Pfam" id="PF14226">
    <property type="entry name" value="DIOX_N"/>
    <property type="match status" value="1"/>
</dbReference>
<dbReference type="InterPro" id="IPR005123">
    <property type="entry name" value="Oxoglu/Fe-dep_dioxygenase_dom"/>
</dbReference>
<comment type="pathway">
    <text evidence="2">Hormone biosynthesis.</text>
</comment>
<dbReference type="FunFam" id="2.60.120.330:FF:000013">
    <property type="entry name" value="Gibberellin 3-beta-dioxygenase 1"/>
    <property type="match status" value="1"/>
</dbReference>
<dbReference type="Pfam" id="PF03171">
    <property type="entry name" value="2OG-FeII_Oxy"/>
    <property type="match status" value="1"/>
</dbReference>
<dbReference type="Proteomes" id="UP001630127">
    <property type="component" value="Unassembled WGS sequence"/>
</dbReference>
<evidence type="ECO:0000259" key="11">
    <source>
        <dbReference type="PROSITE" id="PS51471"/>
    </source>
</evidence>
<evidence type="ECO:0000256" key="3">
    <source>
        <dbReference type="ARBA" id="ARBA00022723"/>
    </source>
</evidence>